<sequence length="199" mass="22763">MQKVPGYANNILPLPRKSIERFSSPELKKCSSARKIINTPDPFDNMKCTGKNNPTLRPILNKHRKSPSLSNLLTKENPTFDKPCSKSLNTSKSYNFIPKIFQAPLSNKKCITKSSLPPILYSERANTGSRNVSTPFFKPQTLMAVDYQKEDNKQDRAFRKRKTKRSKFFDHIKQKNLSEISFGDSTDVMNSVFSRTKLL</sequence>
<comment type="caution">
    <text evidence="1">The sequence shown here is derived from an EMBL/GenBank/DDBJ whole genome shotgun (WGS) entry which is preliminary data.</text>
</comment>
<accession>A0A1R2BF57</accession>
<protein>
    <submittedName>
        <fullName evidence="1">Uncharacterized protein</fullName>
    </submittedName>
</protein>
<evidence type="ECO:0000313" key="2">
    <source>
        <dbReference type="Proteomes" id="UP000187209"/>
    </source>
</evidence>
<reference evidence="1 2" key="1">
    <citation type="submission" date="2016-11" db="EMBL/GenBank/DDBJ databases">
        <title>The macronuclear genome of Stentor coeruleus: a giant cell with tiny introns.</title>
        <authorList>
            <person name="Slabodnick M."/>
            <person name="Ruby J.G."/>
            <person name="Reiff S.B."/>
            <person name="Swart E.C."/>
            <person name="Gosai S."/>
            <person name="Prabakaran S."/>
            <person name="Witkowska E."/>
            <person name="Larue G.E."/>
            <person name="Fisher S."/>
            <person name="Freeman R.M."/>
            <person name="Gunawardena J."/>
            <person name="Chu W."/>
            <person name="Stover N.A."/>
            <person name="Gregory B.D."/>
            <person name="Nowacki M."/>
            <person name="Derisi J."/>
            <person name="Roy S.W."/>
            <person name="Marshall W.F."/>
            <person name="Sood P."/>
        </authorList>
    </citation>
    <scope>NUCLEOTIDE SEQUENCE [LARGE SCALE GENOMIC DNA]</scope>
    <source>
        <strain evidence="1">WM001</strain>
    </source>
</reference>
<name>A0A1R2BF57_9CILI</name>
<dbReference type="AlphaFoldDB" id="A0A1R2BF57"/>
<organism evidence="1 2">
    <name type="scientific">Stentor coeruleus</name>
    <dbReference type="NCBI Taxonomy" id="5963"/>
    <lineage>
        <taxon>Eukaryota</taxon>
        <taxon>Sar</taxon>
        <taxon>Alveolata</taxon>
        <taxon>Ciliophora</taxon>
        <taxon>Postciliodesmatophora</taxon>
        <taxon>Heterotrichea</taxon>
        <taxon>Heterotrichida</taxon>
        <taxon>Stentoridae</taxon>
        <taxon>Stentor</taxon>
    </lineage>
</organism>
<gene>
    <name evidence="1" type="ORF">SteCoe_25442</name>
</gene>
<dbReference type="Proteomes" id="UP000187209">
    <property type="component" value="Unassembled WGS sequence"/>
</dbReference>
<dbReference type="EMBL" id="MPUH01000692">
    <property type="protein sequence ID" value="OMJ75403.1"/>
    <property type="molecule type" value="Genomic_DNA"/>
</dbReference>
<evidence type="ECO:0000313" key="1">
    <source>
        <dbReference type="EMBL" id="OMJ75403.1"/>
    </source>
</evidence>
<proteinExistence type="predicted"/>
<keyword evidence="2" id="KW-1185">Reference proteome</keyword>